<dbReference type="SUPFAM" id="SSF48726">
    <property type="entry name" value="Immunoglobulin"/>
    <property type="match status" value="6"/>
</dbReference>
<dbReference type="Pfam" id="PF13927">
    <property type="entry name" value="Ig_3"/>
    <property type="match status" value="2"/>
</dbReference>
<evidence type="ECO:0000256" key="21">
    <source>
        <dbReference type="ARBA" id="ARBA00051722"/>
    </source>
</evidence>
<dbReference type="Proteomes" id="UP000694395">
    <property type="component" value="Chromosome 17"/>
</dbReference>
<evidence type="ECO:0000256" key="16">
    <source>
        <dbReference type="ARBA" id="ARBA00023136"/>
    </source>
</evidence>
<dbReference type="PROSITE" id="PS50835">
    <property type="entry name" value="IG_LIKE"/>
    <property type="match status" value="6"/>
</dbReference>
<feature type="domain" description="Fibronectin type-III" evidence="29">
    <location>
        <begin position="924"/>
        <end position="1022"/>
    </location>
</feature>
<keyword evidence="12" id="KW-0378">Hydrolase</keyword>
<dbReference type="GO" id="GO:0098632">
    <property type="term" value="F:cell-cell adhesion mediator activity"/>
    <property type="evidence" value="ECO:0007669"/>
    <property type="project" value="TreeGrafter"/>
</dbReference>
<keyword evidence="7" id="KW-0964">Secreted</keyword>
<feature type="domain" description="Ig-like" evidence="28">
    <location>
        <begin position="132"/>
        <end position="225"/>
    </location>
</feature>
<dbReference type="Pfam" id="PF07679">
    <property type="entry name" value="I-set"/>
    <property type="match status" value="2"/>
</dbReference>
<evidence type="ECO:0000256" key="19">
    <source>
        <dbReference type="ARBA" id="ARBA00023180"/>
    </source>
</evidence>
<feature type="signal peptide" evidence="27">
    <location>
        <begin position="1"/>
        <end position="17"/>
    </location>
</feature>
<keyword evidence="11" id="KW-0677">Repeat</keyword>
<dbReference type="InterPro" id="IPR026966">
    <property type="entry name" value="Neurofascin/L1/NrCAM_C"/>
</dbReference>
<feature type="region of interest" description="Disordered" evidence="25">
    <location>
        <begin position="706"/>
        <end position="730"/>
    </location>
</feature>
<dbReference type="InterPro" id="IPR003961">
    <property type="entry name" value="FN3_dom"/>
</dbReference>
<dbReference type="GO" id="GO:0004725">
    <property type="term" value="F:protein tyrosine phosphatase activity"/>
    <property type="evidence" value="ECO:0007669"/>
    <property type="project" value="UniProtKB-EC"/>
</dbReference>
<evidence type="ECO:0000256" key="15">
    <source>
        <dbReference type="ARBA" id="ARBA00022989"/>
    </source>
</evidence>
<keyword evidence="17" id="KW-1015">Disulfide bond</keyword>
<evidence type="ECO:0000256" key="10">
    <source>
        <dbReference type="ARBA" id="ARBA00022729"/>
    </source>
</evidence>
<feature type="domain" description="Fibronectin type-III" evidence="29">
    <location>
        <begin position="627"/>
        <end position="722"/>
    </location>
</feature>
<feature type="domain" description="Ig-like" evidence="28">
    <location>
        <begin position="37"/>
        <end position="130"/>
    </location>
</feature>
<evidence type="ECO:0000256" key="6">
    <source>
        <dbReference type="ARBA" id="ARBA00022475"/>
    </source>
</evidence>
<evidence type="ECO:0000256" key="3">
    <source>
        <dbReference type="ARBA" id="ARBA00008588"/>
    </source>
</evidence>
<reference evidence="30" key="3">
    <citation type="submission" date="2025-09" db="UniProtKB">
        <authorList>
            <consortium name="Ensembl"/>
        </authorList>
    </citation>
    <scope>IDENTIFICATION</scope>
</reference>
<evidence type="ECO:0000256" key="4">
    <source>
        <dbReference type="ARBA" id="ARBA00010504"/>
    </source>
</evidence>
<dbReference type="Pfam" id="PF13882">
    <property type="entry name" value="Bravo_FIGEY"/>
    <property type="match status" value="1"/>
</dbReference>
<keyword evidence="16 26" id="KW-0472">Membrane</keyword>
<feature type="region of interest" description="Disordered" evidence="25">
    <location>
        <begin position="1179"/>
        <end position="1205"/>
    </location>
</feature>
<dbReference type="InterPro" id="IPR013783">
    <property type="entry name" value="Ig-like_fold"/>
</dbReference>
<keyword evidence="31" id="KW-1185">Reference proteome</keyword>
<dbReference type="GeneTree" id="ENSGT00940000165371"/>
<feature type="domain" description="Ig-like" evidence="28">
    <location>
        <begin position="252"/>
        <end position="339"/>
    </location>
</feature>
<protein>
    <recommendedName>
        <fullName evidence="23">Neural cell adhesion molecule L1-like protein</fullName>
        <ecNumber evidence="5">3.1.3.48</ecNumber>
    </recommendedName>
    <alternativeName>
        <fullName evidence="24">Close homolog of L1</fullName>
    </alternativeName>
</protein>
<feature type="domain" description="Ig-like" evidence="28">
    <location>
        <begin position="344"/>
        <end position="430"/>
    </location>
</feature>
<sequence length="1242" mass="139012">MLKLLSVFCLLSSCCHGYSSCRSCVVPVVCCPVEQLPTITEASPSSLIAFPFDESFPMTCEAKGNPKPEFWWTKNGEEFDPYQDPRLIKEKNSGTFVIPNTGNLTEYQGTYRCYASNKLGTAITEEVEFVVPHVPKFPKEKIDPIEVEEGQPVILECNPPKGIPPLQIYWMTIGLQHIEQDDRVSMGLNGDLFFSNALEKDSHRDYCCFAAFPKIRTIVQKNAMSVIVKSKNSNNDSSSSPGHANSIMERKPSLLMPSGVKSETQLVKGDELLLECIAEGFPTPMIEWLKIDHRLPDRVTIENHGKLLSIDQVDEDDKGKYMCKATNIHGMAVHYFDVSVEEPPQWVSEPESQLSMIGSDVLINCSATGTPQPTIQWMVNGKPIEEVPASNRKEFDDKIVLHKANSTDSAVYQCEASNRHGTLLANANIMIMNLPPMILTDEGLEYSAVEGKVIVMHCKVFSSPPSAVTWNKEDSTGSLEGPRFTVHQNGSLEIYNVEKEDMGQYTCYTKNTEGTSAITALLDVKDPTKIFQAPEDLQVLIGTTAQLSCLAVYDNSFSGDFEIVWEKDDMEIALNHTENSGYFIEDGILQIVNVSHRDQGMYKCVARTPMDQDTASGLLMVLDIPHAPENLVLSEHKGRSVKLKWIPGEDHNSSTTEFIIEYEESQWEPGTWRELQRVPGNHGSAVLKLYGHVNYRFRVSGVNTVGRGRPSEPTERYKTPPAAPDKNPENIKIEGHLPHEMDINWEPLSPIEHNGPGLEYKVSYKRQHVEEDWQEHVVKRHSFVVKDTPTFVPYEIRIQARNNHGWGPEPKVVTGYSGEDFPSAAPDDVAVEVMNNSLVKVSWMRVHKDKLHGHLGGYRISWWRLRSLLDSKKTHGDKHTLTFPGDRNHAMVPGLTPFSEYSLIIMTFNRRGNGPGSHAVNFKTPEGVFRVTDVQKHTVTLTWAPPLEANGVLTGYLLEYQLINDTEEVGVLQTVDISNPDTTMWVLQNLEAISRYKFYLRPCTRVGCGPRVSKESTTTPEARKSHRPRSLLNISSSVRDNFANIIIYYLVISSNNISEAVNSSNTFHVIEGLELGTVYTVHLMTNNWVDNTSIFEYVIRTRAKVSLASIHGGISTQGWFIGLMCVAALLTLMVLIACFVNRNKGGKYSVKEKEDLHPDLESQGIHDDTFCEYSDNDEKPLKGSQHSLSGQIKAEDSGDSLVDYGDEDIQFNEDGSFIGEYAGRKEKKVSMEVKGTTNQSTA</sequence>
<evidence type="ECO:0000256" key="11">
    <source>
        <dbReference type="ARBA" id="ARBA00022737"/>
    </source>
</evidence>
<dbReference type="InterPro" id="IPR036116">
    <property type="entry name" value="FN3_sf"/>
</dbReference>
<dbReference type="PANTHER" id="PTHR44170">
    <property type="entry name" value="PROTEIN SIDEKICK"/>
    <property type="match status" value="1"/>
</dbReference>
<dbReference type="FunFam" id="2.60.40.10:FF:000005">
    <property type="entry name" value="Neuronal cell adhesion molecule"/>
    <property type="match status" value="1"/>
</dbReference>
<evidence type="ECO:0000256" key="18">
    <source>
        <dbReference type="ARBA" id="ARBA00023170"/>
    </source>
</evidence>
<gene>
    <name evidence="30" type="primary">LOC110494606</name>
</gene>
<evidence type="ECO:0000256" key="22">
    <source>
        <dbReference type="ARBA" id="ARBA00062194"/>
    </source>
</evidence>
<feature type="domain" description="Ig-like" evidence="28">
    <location>
        <begin position="527"/>
        <end position="616"/>
    </location>
</feature>
<dbReference type="InterPro" id="IPR036179">
    <property type="entry name" value="Ig-like_dom_sf"/>
</dbReference>
<evidence type="ECO:0000256" key="1">
    <source>
        <dbReference type="ARBA" id="ARBA00004251"/>
    </source>
</evidence>
<comment type="catalytic activity">
    <reaction evidence="21">
        <text>O-phospho-L-tyrosyl-[protein] + H2O = L-tyrosyl-[protein] + phosphate</text>
        <dbReference type="Rhea" id="RHEA:10684"/>
        <dbReference type="Rhea" id="RHEA-COMP:10136"/>
        <dbReference type="Rhea" id="RHEA-COMP:20101"/>
        <dbReference type="ChEBI" id="CHEBI:15377"/>
        <dbReference type="ChEBI" id="CHEBI:43474"/>
        <dbReference type="ChEBI" id="CHEBI:46858"/>
        <dbReference type="ChEBI" id="CHEBI:61978"/>
        <dbReference type="EC" id="3.1.3.48"/>
    </reaction>
</comment>
<dbReference type="EC" id="3.1.3.48" evidence="5"/>
<comment type="subunit">
    <text evidence="22">May interact with L1CAM. May interact with ITGB1/ITGA1 heterodimer and ITGB1/ITGA2 heterodimer as well as with ANK3.</text>
</comment>
<evidence type="ECO:0000256" key="23">
    <source>
        <dbReference type="ARBA" id="ARBA00072847"/>
    </source>
</evidence>
<keyword evidence="20" id="KW-0393">Immunoglobulin domain</keyword>
<evidence type="ECO:0000256" key="8">
    <source>
        <dbReference type="ARBA" id="ARBA00022530"/>
    </source>
</evidence>
<dbReference type="FunFam" id="2.60.40.10:FF:001779">
    <property type="entry name" value="Cell adhesion molecule L1-like b"/>
    <property type="match status" value="1"/>
</dbReference>
<evidence type="ECO:0000256" key="26">
    <source>
        <dbReference type="SAM" id="Phobius"/>
    </source>
</evidence>
<evidence type="ECO:0000256" key="7">
    <source>
        <dbReference type="ARBA" id="ARBA00022525"/>
    </source>
</evidence>
<keyword evidence="19" id="KW-0325">Glycoprotein</keyword>
<comment type="similarity">
    <text evidence="3">Belongs to the immunoglobulin superfamily. L1/neurofascin/NgCAM family.</text>
</comment>
<dbReference type="GO" id="GO:0007420">
    <property type="term" value="P:brain development"/>
    <property type="evidence" value="ECO:0007669"/>
    <property type="project" value="TreeGrafter"/>
</dbReference>
<dbReference type="InterPro" id="IPR007110">
    <property type="entry name" value="Ig-like_dom"/>
</dbReference>
<dbReference type="FunFam" id="2.60.40.10:FF:000367">
    <property type="entry name" value="Neural cell adhesion molecule L1-like protein"/>
    <property type="match status" value="1"/>
</dbReference>
<keyword evidence="13" id="KW-0130">Cell adhesion</keyword>
<reference evidence="30" key="1">
    <citation type="submission" date="2020-07" db="EMBL/GenBank/DDBJ databases">
        <title>A long reads based de novo assembly of the rainbow trout Arlee double haploid line genome.</title>
        <authorList>
            <person name="Gao G."/>
            <person name="Palti Y."/>
        </authorList>
    </citation>
    <scope>NUCLEOTIDE SEQUENCE [LARGE SCALE GENOMIC DNA]</scope>
</reference>
<keyword evidence="9 26" id="KW-0812">Transmembrane</keyword>
<evidence type="ECO:0000256" key="2">
    <source>
        <dbReference type="ARBA" id="ARBA00004498"/>
    </source>
</evidence>
<evidence type="ECO:0000256" key="20">
    <source>
        <dbReference type="ARBA" id="ARBA00023319"/>
    </source>
</evidence>
<dbReference type="InterPro" id="IPR003599">
    <property type="entry name" value="Ig_sub"/>
</dbReference>
<evidence type="ECO:0000256" key="17">
    <source>
        <dbReference type="ARBA" id="ARBA00023157"/>
    </source>
</evidence>
<dbReference type="SMART" id="SM00060">
    <property type="entry name" value="FN3"/>
    <property type="match status" value="4"/>
</dbReference>
<dbReference type="GO" id="GO:0005886">
    <property type="term" value="C:plasma membrane"/>
    <property type="evidence" value="ECO:0007669"/>
    <property type="project" value="UniProtKB-SubCell"/>
</dbReference>
<evidence type="ECO:0000256" key="12">
    <source>
        <dbReference type="ARBA" id="ARBA00022801"/>
    </source>
</evidence>
<keyword evidence="8" id="KW-0272">Extracellular matrix</keyword>
<keyword evidence="14" id="KW-0904">Protein phosphatase</keyword>
<dbReference type="Ensembl" id="ENSOMYT00000068105.2">
    <property type="protein sequence ID" value="ENSOMYP00000062537.2"/>
    <property type="gene ID" value="ENSOMYG00000027763.2"/>
</dbReference>
<dbReference type="InterPro" id="IPR013151">
    <property type="entry name" value="Immunoglobulin_dom"/>
</dbReference>
<dbReference type="PROSITE" id="PS50853">
    <property type="entry name" value="FN3"/>
    <property type="match status" value="3"/>
</dbReference>
<dbReference type="FunFam" id="2.60.40.10:FF:000418">
    <property type="entry name" value="Neural cell adhesion molecule L1-like protein"/>
    <property type="match status" value="1"/>
</dbReference>
<reference evidence="30" key="2">
    <citation type="submission" date="2025-08" db="UniProtKB">
        <authorList>
            <consortium name="Ensembl"/>
        </authorList>
    </citation>
    <scope>IDENTIFICATION</scope>
</reference>
<dbReference type="FunFam" id="2.60.40.10:FF:000057">
    <property type="entry name" value="neural cell adhesion molecule L1"/>
    <property type="match status" value="1"/>
</dbReference>
<feature type="domain" description="Fibronectin type-III" evidence="29">
    <location>
        <begin position="727"/>
        <end position="820"/>
    </location>
</feature>
<evidence type="ECO:0000256" key="13">
    <source>
        <dbReference type="ARBA" id="ARBA00022889"/>
    </source>
</evidence>
<dbReference type="AlphaFoldDB" id="A0A8C7SBV7"/>
<feature type="transmembrane region" description="Helical" evidence="26">
    <location>
        <begin position="1119"/>
        <end position="1140"/>
    </location>
</feature>
<dbReference type="Pfam" id="PF00047">
    <property type="entry name" value="ig"/>
    <property type="match status" value="1"/>
</dbReference>
<dbReference type="SMART" id="SM00409">
    <property type="entry name" value="IG"/>
    <property type="match status" value="6"/>
</dbReference>
<evidence type="ECO:0000256" key="27">
    <source>
        <dbReference type="SAM" id="SignalP"/>
    </source>
</evidence>
<evidence type="ECO:0000256" key="5">
    <source>
        <dbReference type="ARBA" id="ARBA00013064"/>
    </source>
</evidence>
<keyword evidence="10 27" id="KW-0732">Signal</keyword>
<evidence type="ECO:0000313" key="30">
    <source>
        <dbReference type="Ensembl" id="ENSOMYP00000062537.2"/>
    </source>
</evidence>
<evidence type="ECO:0000256" key="9">
    <source>
        <dbReference type="ARBA" id="ARBA00022692"/>
    </source>
</evidence>
<evidence type="ECO:0000313" key="31">
    <source>
        <dbReference type="Proteomes" id="UP000694395"/>
    </source>
</evidence>
<evidence type="ECO:0000256" key="24">
    <source>
        <dbReference type="ARBA" id="ARBA00082292"/>
    </source>
</evidence>
<dbReference type="SMART" id="SM00408">
    <property type="entry name" value="IGc2"/>
    <property type="match status" value="5"/>
</dbReference>
<dbReference type="PANTHER" id="PTHR44170:SF45">
    <property type="entry name" value="NEURAL CELL ADHESION MOLECULE L1-LIKE PROTEIN ISOFORM X1"/>
    <property type="match status" value="1"/>
</dbReference>
<evidence type="ECO:0000259" key="29">
    <source>
        <dbReference type="PROSITE" id="PS50853"/>
    </source>
</evidence>
<dbReference type="InterPro" id="IPR003598">
    <property type="entry name" value="Ig_sub2"/>
</dbReference>
<proteinExistence type="inferred from homology"/>
<dbReference type="GO" id="GO:0007411">
    <property type="term" value="P:axon guidance"/>
    <property type="evidence" value="ECO:0007669"/>
    <property type="project" value="TreeGrafter"/>
</dbReference>
<dbReference type="InterPro" id="IPR013098">
    <property type="entry name" value="Ig_I-set"/>
</dbReference>
<evidence type="ECO:0000256" key="14">
    <source>
        <dbReference type="ARBA" id="ARBA00022912"/>
    </source>
</evidence>
<name>A0A8C7SBV7_ONCMY</name>
<dbReference type="Gene3D" id="2.60.40.10">
    <property type="entry name" value="Immunoglobulins"/>
    <property type="match status" value="10"/>
</dbReference>
<feature type="chain" id="PRO_5035471263" description="Neural cell adhesion molecule L1-like protein" evidence="27">
    <location>
        <begin position="18"/>
        <end position="1242"/>
    </location>
</feature>
<evidence type="ECO:0000256" key="25">
    <source>
        <dbReference type="SAM" id="MobiDB-lite"/>
    </source>
</evidence>
<dbReference type="CDD" id="cd00063">
    <property type="entry name" value="FN3"/>
    <property type="match status" value="4"/>
</dbReference>
<dbReference type="FunFam" id="2.60.40.10:FF:000010">
    <property type="entry name" value="receptor-type tyrosine-protein phosphatase delta isoform X1"/>
    <property type="match status" value="1"/>
</dbReference>
<dbReference type="SUPFAM" id="SSF49265">
    <property type="entry name" value="Fibronectin type III"/>
    <property type="match status" value="2"/>
</dbReference>
<dbReference type="FunFam" id="2.60.40.10:FF:000768">
    <property type="entry name" value="Neural cell adhesion molecule L1-like protein"/>
    <property type="match status" value="1"/>
</dbReference>
<dbReference type="Pfam" id="PF00041">
    <property type="entry name" value="fn3"/>
    <property type="match status" value="4"/>
</dbReference>
<dbReference type="GO" id="GO:0030424">
    <property type="term" value="C:axon"/>
    <property type="evidence" value="ECO:0007669"/>
    <property type="project" value="TreeGrafter"/>
</dbReference>
<organism evidence="30 31">
    <name type="scientific">Oncorhynchus mykiss</name>
    <name type="common">Rainbow trout</name>
    <name type="synonym">Salmo gairdneri</name>
    <dbReference type="NCBI Taxonomy" id="8022"/>
    <lineage>
        <taxon>Eukaryota</taxon>
        <taxon>Metazoa</taxon>
        <taxon>Chordata</taxon>
        <taxon>Craniata</taxon>
        <taxon>Vertebrata</taxon>
        <taxon>Euteleostomi</taxon>
        <taxon>Actinopterygii</taxon>
        <taxon>Neopterygii</taxon>
        <taxon>Teleostei</taxon>
        <taxon>Protacanthopterygii</taxon>
        <taxon>Salmoniformes</taxon>
        <taxon>Salmonidae</taxon>
        <taxon>Salmoninae</taxon>
        <taxon>Oncorhynchus</taxon>
    </lineage>
</organism>
<feature type="domain" description="Ig-like" evidence="28">
    <location>
        <begin position="435"/>
        <end position="519"/>
    </location>
</feature>
<keyword evidence="15 26" id="KW-1133">Transmembrane helix</keyword>
<comment type="similarity">
    <text evidence="4">Belongs to the protein-tyrosine phosphatase family. Receptor class 2A subfamily.</text>
</comment>
<keyword evidence="6" id="KW-1003">Cell membrane</keyword>
<evidence type="ECO:0000259" key="28">
    <source>
        <dbReference type="PROSITE" id="PS50835"/>
    </source>
</evidence>
<feature type="compositionally biased region" description="Basic and acidic residues" evidence="25">
    <location>
        <begin position="709"/>
        <end position="718"/>
    </location>
</feature>
<accession>A0A8C7SBV7</accession>
<comment type="subcellular location">
    <subcellularLocation>
        <location evidence="1">Cell membrane</location>
        <topology evidence="1">Single-pass type I membrane protein</topology>
    </subcellularLocation>
    <subcellularLocation>
        <location evidence="2">Secreted</location>
        <location evidence="2">Extracellular space</location>
        <location evidence="2">Extracellular matrix</location>
    </subcellularLocation>
</comment>
<keyword evidence="18" id="KW-0675">Receptor</keyword>
<dbReference type="FunFam" id="2.60.40.10:FF:000038">
    <property type="entry name" value="Neuronal cell adhesion molecule"/>
    <property type="match status" value="1"/>
</dbReference>